<dbReference type="Pfam" id="PF00535">
    <property type="entry name" value="Glycos_transf_2"/>
    <property type="match status" value="1"/>
</dbReference>
<dbReference type="Proteomes" id="UP001216384">
    <property type="component" value="Unassembled WGS sequence"/>
</dbReference>
<keyword evidence="3" id="KW-0808">Transferase</keyword>
<keyword evidence="5" id="KW-1185">Reference proteome</keyword>
<reference evidence="3 5" key="1">
    <citation type="submission" date="2021-11" db="EMBL/GenBank/DDBJ databases">
        <title>Description of Mycoplasma bradburyaesp. nov.from sea birds: a tribute to a great mycoplasmologist.</title>
        <authorList>
            <person name="Ramirez A.S."/>
            <person name="Poveda C."/>
            <person name="Suarez-Perez A."/>
            <person name="Rosales R.S."/>
            <person name="Dijkman R."/>
            <person name="Feberwee A."/>
            <person name="Spergser J."/>
            <person name="Szostak M.P."/>
            <person name="Ressel L."/>
            <person name="Calabuig P."/>
            <person name="Catania S."/>
            <person name="Gobbo F."/>
            <person name="Timofte D."/>
            <person name="Poveda J.B."/>
        </authorList>
    </citation>
    <scope>NUCLEOTIDE SEQUENCE</scope>
    <source>
        <strain evidence="2 5">T158</strain>
        <strain evidence="3">T264</strain>
    </source>
</reference>
<dbReference type="Proteomes" id="UP001220940">
    <property type="component" value="Unassembled WGS sequence"/>
</dbReference>
<feature type="domain" description="Glycosyltransferase 2-like" evidence="1">
    <location>
        <begin position="16"/>
        <end position="127"/>
    </location>
</feature>
<evidence type="ECO:0000313" key="5">
    <source>
        <dbReference type="Proteomes" id="UP001220940"/>
    </source>
</evidence>
<name>A0AAW6HS80_9MOLU</name>
<protein>
    <submittedName>
        <fullName evidence="3">Glycosyl transferase</fullName>
    </submittedName>
</protein>
<dbReference type="Gene3D" id="3.90.550.10">
    <property type="entry name" value="Spore Coat Polysaccharide Biosynthesis Protein SpsA, Chain A"/>
    <property type="match status" value="1"/>
</dbReference>
<dbReference type="InterPro" id="IPR029044">
    <property type="entry name" value="Nucleotide-diphossugar_trans"/>
</dbReference>
<evidence type="ECO:0000313" key="4">
    <source>
        <dbReference type="Proteomes" id="UP001216384"/>
    </source>
</evidence>
<dbReference type="RefSeq" id="WP_255035030.1">
    <property type="nucleotide sequence ID" value="NZ_CP101414.1"/>
</dbReference>
<dbReference type="SUPFAM" id="SSF53448">
    <property type="entry name" value="Nucleotide-diphospho-sugar transferases"/>
    <property type="match status" value="1"/>
</dbReference>
<sequence length="327" mass="38740">MSKISIIYYLSQEVMNLKTSLNSLFNINNLKDHELIFINDDVNENVIKIWQTELSKYNDLNYQIVNVSQSLGMSEAYNLGVRVASGEFSLLTNQLINFKPSILDELTAQLEKLDDDVGVLNFLIDEPAFYDQKKDMADNKDANLLIYDKLHIDLIIKGSLNFYDKLFRTKLLVDNKLKFNVTHYQPGLFILKVYGKTNKCAVYKKILAKRRKEISLGNNIYDVLFQINQFSQLKEYNKWTDKYQYELEFIAILMSMYHFVSLVLHSNFSDRDKRNAIKISNEMLLRFFPKYEKNKFINEIQNEHWRNYFLKFKPKLAWIQTKFDADK</sequence>
<evidence type="ECO:0000259" key="1">
    <source>
        <dbReference type="Pfam" id="PF00535"/>
    </source>
</evidence>
<gene>
    <name evidence="2" type="ORF">LNO68_03680</name>
    <name evidence="3" type="ORF">LNO71_02105</name>
</gene>
<proteinExistence type="predicted"/>
<evidence type="ECO:0000313" key="2">
    <source>
        <dbReference type="EMBL" id="MDC4182268.1"/>
    </source>
</evidence>
<dbReference type="EMBL" id="JAJHZM010000018">
    <property type="protein sequence ID" value="MDC4182268.1"/>
    <property type="molecule type" value="Genomic_DNA"/>
</dbReference>
<dbReference type="EMBL" id="JAJHZP010000013">
    <property type="protein sequence ID" value="MDC4183434.1"/>
    <property type="molecule type" value="Genomic_DNA"/>
</dbReference>
<organism evidence="3 4">
    <name type="scientific">Mycoplasma bradburyae</name>
    <dbReference type="NCBI Taxonomy" id="2963128"/>
    <lineage>
        <taxon>Bacteria</taxon>
        <taxon>Bacillati</taxon>
        <taxon>Mycoplasmatota</taxon>
        <taxon>Mollicutes</taxon>
        <taxon>Mycoplasmataceae</taxon>
        <taxon>Mycoplasma</taxon>
    </lineage>
</organism>
<evidence type="ECO:0000313" key="3">
    <source>
        <dbReference type="EMBL" id="MDC4183434.1"/>
    </source>
</evidence>
<dbReference type="GO" id="GO:0016740">
    <property type="term" value="F:transferase activity"/>
    <property type="evidence" value="ECO:0007669"/>
    <property type="project" value="UniProtKB-KW"/>
</dbReference>
<accession>A0AAW6HS80</accession>
<dbReference type="AlphaFoldDB" id="A0AAW6HS80"/>
<dbReference type="InterPro" id="IPR001173">
    <property type="entry name" value="Glyco_trans_2-like"/>
</dbReference>
<comment type="caution">
    <text evidence="3">The sequence shown here is derived from an EMBL/GenBank/DDBJ whole genome shotgun (WGS) entry which is preliminary data.</text>
</comment>